<proteinExistence type="predicted"/>
<dbReference type="InParanoid" id="A0A1Q3AN10"/>
<dbReference type="EMBL" id="BDDD01000017">
    <property type="protein sequence ID" value="GAV57118.1"/>
    <property type="molecule type" value="Genomic_DNA"/>
</dbReference>
<feature type="transmembrane region" description="Helical" evidence="1">
    <location>
        <begin position="58"/>
        <end position="77"/>
    </location>
</feature>
<accession>A0A1Q3AN10</accession>
<keyword evidence="3" id="KW-1185">Reference proteome</keyword>
<reference evidence="3" key="1">
    <citation type="submission" date="2016-04" db="EMBL/GenBank/DDBJ databases">
        <title>Cephalotus genome sequencing.</title>
        <authorList>
            <person name="Fukushima K."/>
            <person name="Hasebe M."/>
            <person name="Fang X."/>
        </authorList>
    </citation>
    <scope>NUCLEOTIDE SEQUENCE [LARGE SCALE GENOMIC DNA]</scope>
    <source>
        <strain evidence="3">cv. St1</strain>
    </source>
</reference>
<sequence>MGGKFHQQVQSGELLNKGFTAEQGLLHFNHGLYILLSSPIKQELLHESHDSLLGGHGALTLISTLISLTSFFFYLSSLMPLSSSSPSLSFFFLSFHLTRSISLLPSLSLNFLSIIFSLKHTKKGHHLKCWWLCLDLCWRR</sequence>
<dbReference type="AlphaFoldDB" id="A0A1Q3AN10"/>
<gene>
    <name evidence="2" type="ORF">CFOL_v3_00656</name>
</gene>
<evidence type="ECO:0000256" key="1">
    <source>
        <dbReference type="SAM" id="Phobius"/>
    </source>
</evidence>
<protein>
    <submittedName>
        <fullName evidence="2">Uncharacterized protein</fullName>
    </submittedName>
</protein>
<organism evidence="2 3">
    <name type="scientific">Cephalotus follicularis</name>
    <name type="common">Albany pitcher plant</name>
    <dbReference type="NCBI Taxonomy" id="3775"/>
    <lineage>
        <taxon>Eukaryota</taxon>
        <taxon>Viridiplantae</taxon>
        <taxon>Streptophyta</taxon>
        <taxon>Embryophyta</taxon>
        <taxon>Tracheophyta</taxon>
        <taxon>Spermatophyta</taxon>
        <taxon>Magnoliopsida</taxon>
        <taxon>eudicotyledons</taxon>
        <taxon>Gunneridae</taxon>
        <taxon>Pentapetalae</taxon>
        <taxon>rosids</taxon>
        <taxon>fabids</taxon>
        <taxon>Oxalidales</taxon>
        <taxon>Cephalotaceae</taxon>
        <taxon>Cephalotus</taxon>
    </lineage>
</organism>
<keyword evidence="1" id="KW-1133">Transmembrane helix</keyword>
<evidence type="ECO:0000313" key="3">
    <source>
        <dbReference type="Proteomes" id="UP000187406"/>
    </source>
</evidence>
<name>A0A1Q3AN10_CEPFO</name>
<keyword evidence="1" id="KW-0472">Membrane</keyword>
<keyword evidence="1" id="KW-0812">Transmembrane</keyword>
<comment type="caution">
    <text evidence="2">The sequence shown here is derived from an EMBL/GenBank/DDBJ whole genome shotgun (WGS) entry which is preliminary data.</text>
</comment>
<feature type="transmembrane region" description="Helical" evidence="1">
    <location>
        <begin position="97"/>
        <end position="118"/>
    </location>
</feature>
<dbReference type="Proteomes" id="UP000187406">
    <property type="component" value="Unassembled WGS sequence"/>
</dbReference>
<evidence type="ECO:0000313" key="2">
    <source>
        <dbReference type="EMBL" id="GAV57118.1"/>
    </source>
</evidence>